<feature type="compositionally biased region" description="Acidic residues" evidence="6">
    <location>
        <begin position="198"/>
        <end position="209"/>
    </location>
</feature>
<dbReference type="InterPro" id="IPR000742">
    <property type="entry name" value="EGF"/>
</dbReference>
<dbReference type="PROSITE" id="PS00477">
    <property type="entry name" value="ALPHA_2_MACROGLOBULIN"/>
    <property type="match status" value="1"/>
</dbReference>
<keyword evidence="1" id="KW-0217">Developmental protein</keyword>
<keyword evidence="3" id="KW-0677">Repeat</keyword>
<keyword evidence="9" id="KW-1185">Reference proteome</keyword>
<dbReference type="CDD" id="cd00055">
    <property type="entry name" value="EGF_Lam"/>
    <property type="match status" value="1"/>
</dbReference>
<evidence type="ECO:0000256" key="4">
    <source>
        <dbReference type="ARBA" id="ARBA00023157"/>
    </source>
</evidence>
<dbReference type="SUPFAM" id="SSF48239">
    <property type="entry name" value="Terpenoid cyclases/Protein prenyltransferases"/>
    <property type="match status" value="1"/>
</dbReference>
<evidence type="ECO:0000313" key="9">
    <source>
        <dbReference type="Proteomes" id="UP000050795"/>
    </source>
</evidence>
<feature type="signal peptide" evidence="7">
    <location>
        <begin position="1"/>
        <end position="44"/>
    </location>
</feature>
<dbReference type="InterPro" id="IPR011626">
    <property type="entry name" value="Alpha-macroglobulin_TED"/>
</dbReference>
<dbReference type="InterPro" id="IPR019742">
    <property type="entry name" value="MacrogloblnA2_CS"/>
</dbReference>
<keyword evidence="4 5" id="KW-1015">Disulfide bond</keyword>
<protein>
    <recommendedName>
        <fullName evidence="8">EGF-like domain-containing protein</fullName>
    </recommendedName>
</protein>
<keyword evidence="2 5" id="KW-0245">EGF-like domain</keyword>
<evidence type="ECO:0000256" key="5">
    <source>
        <dbReference type="PROSITE-ProRule" id="PRU00076"/>
    </source>
</evidence>
<name>A0AA85K3J1_TRIRE</name>
<dbReference type="Proteomes" id="UP000050795">
    <property type="component" value="Unassembled WGS sequence"/>
</dbReference>
<dbReference type="InterPro" id="IPR047565">
    <property type="entry name" value="Alpha-macroglob_thiol-ester_cl"/>
</dbReference>
<dbReference type="Gene3D" id="2.20.130.20">
    <property type="match status" value="1"/>
</dbReference>
<dbReference type="InterPro" id="IPR041555">
    <property type="entry name" value="MG3"/>
</dbReference>
<evidence type="ECO:0000313" key="10">
    <source>
        <dbReference type="WBParaSite" id="TREG1_60320.1"/>
    </source>
</evidence>
<feature type="domain" description="EGF-like" evidence="8">
    <location>
        <begin position="785"/>
        <end position="818"/>
    </location>
</feature>
<dbReference type="GO" id="GO:0007154">
    <property type="term" value="P:cell communication"/>
    <property type="evidence" value="ECO:0007669"/>
    <property type="project" value="InterPro"/>
</dbReference>
<dbReference type="PROSITE" id="PS01186">
    <property type="entry name" value="EGF_2"/>
    <property type="match status" value="1"/>
</dbReference>
<feature type="region of interest" description="Disordered" evidence="6">
    <location>
        <begin position="198"/>
        <end position="233"/>
    </location>
</feature>
<dbReference type="InterPro" id="IPR001599">
    <property type="entry name" value="Macroglobln_a2"/>
</dbReference>
<comment type="caution">
    <text evidence="5">Lacks conserved residue(s) required for the propagation of feature annotation.</text>
</comment>
<dbReference type="PROSITE" id="PS50026">
    <property type="entry name" value="EGF_3"/>
    <property type="match status" value="1"/>
</dbReference>
<dbReference type="GO" id="GO:0005615">
    <property type="term" value="C:extracellular space"/>
    <property type="evidence" value="ECO:0007669"/>
    <property type="project" value="InterPro"/>
</dbReference>
<evidence type="ECO:0000256" key="2">
    <source>
        <dbReference type="ARBA" id="ARBA00022536"/>
    </source>
</evidence>
<dbReference type="SMART" id="SM01419">
    <property type="entry name" value="Thiol-ester_cl"/>
    <property type="match status" value="1"/>
</dbReference>
<dbReference type="SMART" id="SM01360">
    <property type="entry name" value="A2M"/>
    <property type="match status" value="1"/>
</dbReference>
<dbReference type="InterPro" id="IPR050473">
    <property type="entry name" value="A2M/Complement_sys"/>
</dbReference>
<proteinExistence type="predicted"/>
<accession>A0AA85K3J1</accession>
<feature type="compositionally biased region" description="Acidic residues" evidence="6">
    <location>
        <begin position="218"/>
        <end position="232"/>
    </location>
</feature>
<dbReference type="InterPro" id="IPR002049">
    <property type="entry name" value="LE_dom"/>
</dbReference>
<dbReference type="Gene3D" id="2.60.40.1940">
    <property type="match status" value="1"/>
</dbReference>
<dbReference type="WBParaSite" id="TREG1_60320.1">
    <property type="protein sequence ID" value="TREG1_60320.1"/>
    <property type="gene ID" value="TREG1_60320"/>
</dbReference>
<evidence type="ECO:0000256" key="1">
    <source>
        <dbReference type="ARBA" id="ARBA00022473"/>
    </source>
</evidence>
<dbReference type="PROSITE" id="PS00022">
    <property type="entry name" value="EGF_1"/>
    <property type="match status" value="2"/>
</dbReference>
<dbReference type="Gene3D" id="2.60.40.10">
    <property type="entry name" value="Immunoglobulins"/>
    <property type="match status" value="1"/>
</dbReference>
<dbReference type="Pfam" id="PF17791">
    <property type="entry name" value="MG3"/>
    <property type="match status" value="1"/>
</dbReference>
<dbReference type="Pfam" id="PF07678">
    <property type="entry name" value="TED_complement"/>
    <property type="match status" value="1"/>
</dbReference>
<dbReference type="Gene3D" id="2.10.25.140">
    <property type="match status" value="1"/>
</dbReference>
<dbReference type="Gene3D" id="1.50.10.20">
    <property type="match status" value="1"/>
</dbReference>
<dbReference type="InterPro" id="IPR013783">
    <property type="entry name" value="Ig-like_fold"/>
</dbReference>
<organism evidence="9 10">
    <name type="scientific">Trichobilharzia regenti</name>
    <name type="common">Nasal bird schistosome</name>
    <dbReference type="NCBI Taxonomy" id="157069"/>
    <lineage>
        <taxon>Eukaryota</taxon>
        <taxon>Metazoa</taxon>
        <taxon>Spiralia</taxon>
        <taxon>Lophotrochozoa</taxon>
        <taxon>Platyhelminthes</taxon>
        <taxon>Trematoda</taxon>
        <taxon>Digenea</taxon>
        <taxon>Strigeidida</taxon>
        <taxon>Schistosomatoidea</taxon>
        <taxon>Schistosomatidae</taxon>
        <taxon>Trichobilharzia</taxon>
    </lineage>
</organism>
<evidence type="ECO:0000256" key="3">
    <source>
        <dbReference type="ARBA" id="ARBA00022737"/>
    </source>
</evidence>
<dbReference type="Gene3D" id="2.60.40.1930">
    <property type="match status" value="1"/>
</dbReference>
<dbReference type="SMART" id="SM00181">
    <property type="entry name" value="EGF"/>
    <property type="match status" value="2"/>
</dbReference>
<dbReference type="Gene3D" id="2.10.25.10">
    <property type="entry name" value="Laminin"/>
    <property type="match status" value="1"/>
</dbReference>
<evidence type="ECO:0000256" key="6">
    <source>
        <dbReference type="SAM" id="MobiDB-lite"/>
    </source>
</evidence>
<reference evidence="10" key="2">
    <citation type="submission" date="2023-11" db="UniProtKB">
        <authorList>
            <consortium name="WormBaseParasite"/>
        </authorList>
    </citation>
    <scope>IDENTIFICATION</scope>
</reference>
<sequence>MHVYTRTFHITMLGSTIYPFRKMILPSLLLFLLYTLSIHVQCSTETTESYSTTPSTDAIKTTSVIEVDDIASTTPTTTTTTTTENSENVATLLPKIHNTPVNVTYVILPSELYLGQRNLITVRSRQPKTKLMISMNVTGLSETIKDSRVYKLHRLNISQRWYGLDIPYEIPFIFDHEESIWVKMIFNFTHCYKNDESERADDIDDNDNGADDKGDKDNGDDDDDDDDDDGDDVDRCAKYKVTQVVESVQLKQLPIIIIGETDKPLYRPGESVNFRYLALNVNSLSPKSITAPLPKKKLIVKKKSQFQLKDINRYDLSKLENIIYKEIYITDPMDNRVKQWLNISPKKALNLTYPLLNKAVEGKWKIHGVIGRHVKKETLEFTVKQYTLPKFTVSLETPKIFNLHSEYVQYSICAKYTNGPALKGHVKSILCACSEYAWDNEYYTGNDEKTVESLVITRKCPSNGYEVKLRPCIIHNQALQADGCANFNVSTKEFALPTDKYSKWNQISILCAHVEEDSTGSKLYNCLKGDEIKSDQANLKLEFPSVYKSKLPITGRVKLSNYAKNINYSVKISVSEQKWGCYWRGSAKGTEYYINTIPVSSLEDGVIHIPPLHSENSILIEAELLSPSGVPLPPSSLSPVESTSKDASESSPEQLNNNYFWPGKPWSPNDNPVTDSVTLRSWDSVSKVYLQIWPAQDKIVTTCPNTVKLLLLSNIRLSDKIIFIESMIRGEHMKIMIPAADKMLVDNHITDDCVDRDDELGHYECTGENPEEIQCLPGWQGENCLVPICSSQCNPKGGLCIKPGDCQCKSGWSGANCDQCVQRENCLHGKCIEGNDCVCDDGWTGYSCDRKTVIYKEISEEANETITTESVMEVKSTDELENSFTSTPPSTDSPQINTKPVRTFYQRRIEFPINGSWGPRFTAIIYIHHQQDNASPEIIATQLTVEQIENCTSNAIALQSKSHKSSIEFSQNVADPGEKIEMTITPQGVLSPSALSSIDQETSCYNTSGKLCKTKGQLSNELCFIRISDTSLDNFQGDKNLINLKSFTEKLIDYAMHSEYRPSIAASTQEAFQAAGFQIGSTYPQPMFVHQLYACPQFSYSGVAVVLADSEVNNNNAVPQPLPLLRNTNVPLVKPRLRDFFPEVWLFQVLPITDLQISDQVDEKAKKIDISGINESRGIKLNLTVPDTITSWRASAYCTTKLNGLWFGEPQTITVNMPFYLEITPPKEMKRGEILHIPVSMFILDRKYLQKPENFNFSECYDVLLDVQVNNDDWLVVGATKHSACLCSGDKATYLVGLQAKRLGKLNITAEALAIKNSQSCQSIQHSDLQLDISKRKRFQSKSLTDKIRRHVNVIPEGVQHETTISDIICLNEQETQSEREFEFVLPKNMIKDSLNSYISYSDEVLGPALVNLDKLVRLPTGCGEQNMVLVAPNVYILDYLKSTPSINSNENKGNYIQTAKSHIVSGYIQQLKYQRDDGSFSAFGKSDKEGSTWLTAFVIRVFAKAYKLEPTLSIEWENLFTNGIHFLITRQNNESGCFEEHGKVLYSPLQGISGIDESN</sequence>
<dbReference type="InterPro" id="IPR001774">
    <property type="entry name" value="DSL"/>
</dbReference>
<evidence type="ECO:0000259" key="8">
    <source>
        <dbReference type="PROSITE" id="PS50026"/>
    </source>
</evidence>
<reference evidence="9" key="1">
    <citation type="submission" date="2022-06" db="EMBL/GenBank/DDBJ databases">
        <authorList>
            <person name="Berger JAMES D."/>
            <person name="Berger JAMES D."/>
        </authorList>
    </citation>
    <scope>NUCLEOTIDE SEQUENCE [LARGE SCALE GENOMIC DNA]</scope>
</reference>
<dbReference type="InterPro" id="IPR008930">
    <property type="entry name" value="Terpenoid_cyclase/PrenylTrfase"/>
</dbReference>
<feature type="disulfide bond" evidence="5">
    <location>
        <begin position="808"/>
        <end position="817"/>
    </location>
</feature>
<dbReference type="GO" id="GO:0016020">
    <property type="term" value="C:membrane"/>
    <property type="evidence" value="ECO:0007669"/>
    <property type="project" value="InterPro"/>
</dbReference>
<dbReference type="Pfam" id="PF01414">
    <property type="entry name" value="DSL"/>
    <property type="match status" value="1"/>
</dbReference>
<keyword evidence="7" id="KW-0732">Signal</keyword>
<dbReference type="Pfam" id="PF00207">
    <property type="entry name" value="A2M"/>
    <property type="match status" value="1"/>
</dbReference>
<dbReference type="GO" id="GO:0004866">
    <property type="term" value="F:endopeptidase inhibitor activity"/>
    <property type="evidence" value="ECO:0007669"/>
    <property type="project" value="InterPro"/>
</dbReference>
<feature type="region of interest" description="Disordered" evidence="6">
    <location>
        <begin position="633"/>
        <end position="654"/>
    </location>
</feature>
<dbReference type="PANTHER" id="PTHR11412">
    <property type="entry name" value="MACROGLOBULIN / COMPLEMENT"/>
    <property type="match status" value="1"/>
</dbReference>
<dbReference type="PANTHER" id="PTHR11412:SF171">
    <property type="entry name" value="PREGNANCY ZONE PROTEIN-LIKE PROTEIN"/>
    <property type="match status" value="1"/>
</dbReference>
<evidence type="ECO:0000256" key="7">
    <source>
        <dbReference type="SAM" id="SignalP"/>
    </source>
</evidence>
<feature type="chain" id="PRO_5041691447" description="EGF-like domain-containing protein" evidence="7">
    <location>
        <begin position="45"/>
        <end position="1560"/>
    </location>
</feature>